<evidence type="ECO:0000313" key="6">
    <source>
        <dbReference type="Proteomes" id="UP001150925"/>
    </source>
</evidence>
<dbReference type="InterPro" id="IPR013083">
    <property type="entry name" value="Znf_RING/FYVE/PHD"/>
</dbReference>
<dbReference type="Proteomes" id="UP001150925">
    <property type="component" value="Unassembled WGS sequence"/>
</dbReference>
<dbReference type="EMBL" id="JANBPY010000725">
    <property type="protein sequence ID" value="KAJ1964204.1"/>
    <property type="molecule type" value="Genomic_DNA"/>
</dbReference>
<keyword evidence="3" id="KW-0472">Membrane</keyword>
<dbReference type="InterPro" id="IPR001841">
    <property type="entry name" value="Znf_RING"/>
</dbReference>
<gene>
    <name evidence="5" type="ORF">IWQ62_002999</name>
</gene>
<dbReference type="AlphaFoldDB" id="A0A9W8AUR8"/>
<evidence type="ECO:0000256" key="1">
    <source>
        <dbReference type="PROSITE-ProRule" id="PRU00175"/>
    </source>
</evidence>
<dbReference type="Pfam" id="PF13639">
    <property type="entry name" value="zf-RING_2"/>
    <property type="match status" value="1"/>
</dbReference>
<feature type="region of interest" description="Disordered" evidence="2">
    <location>
        <begin position="135"/>
        <end position="203"/>
    </location>
</feature>
<dbReference type="PROSITE" id="PS50089">
    <property type="entry name" value="ZF_RING_2"/>
    <property type="match status" value="1"/>
</dbReference>
<dbReference type="InterPro" id="IPR051826">
    <property type="entry name" value="E3_ubiquitin-ligase_domain"/>
</dbReference>
<feature type="transmembrane region" description="Helical" evidence="3">
    <location>
        <begin position="33"/>
        <end position="54"/>
    </location>
</feature>
<keyword evidence="6" id="KW-1185">Reference proteome</keyword>
<keyword evidence="3" id="KW-0812">Transmembrane</keyword>
<evidence type="ECO:0000256" key="3">
    <source>
        <dbReference type="SAM" id="Phobius"/>
    </source>
</evidence>
<organism evidence="5 6">
    <name type="scientific">Dispira parvispora</name>
    <dbReference type="NCBI Taxonomy" id="1520584"/>
    <lineage>
        <taxon>Eukaryota</taxon>
        <taxon>Fungi</taxon>
        <taxon>Fungi incertae sedis</taxon>
        <taxon>Zoopagomycota</taxon>
        <taxon>Kickxellomycotina</taxon>
        <taxon>Dimargaritomycetes</taxon>
        <taxon>Dimargaritales</taxon>
        <taxon>Dimargaritaceae</taxon>
        <taxon>Dispira</taxon>
    </lineage>
</organism>
<keyword evidence="1" id="KW-0479">Metal-binding</keyword>
<protein>
    <recommendedName>
        <fullName evidence="4">RING-type domain-containing protein</fullName>
    </recommendedName>
</protein>
<dbReference type="GO" id="GO:0008270">
    <property type="term" value="F:zinc ion binding"/>
    <property type="evidence" value="ECO:0007669"/>
    <property type="project" value="UniProtKB-KW"/>
</dbReference>
<dbReference type="PANTHER" id="PTHR22765:SF416">
    <property type="entry name" value="E3 UBIQUITIN-PROTEIN LIGASE GODZILLA"/>
    <property type="match status" value="1"/>
</dbReference>
<evidence type="ECO:0000259" key="4">
    <source>
        <dbReference type="PROSITE" id="PS50089"/>
    </source>
</evidence>
<comment type="caution">
    <text evidence="5">The sequence shown here is derived from an EMBL/GenBank/DDBJ whole genome shotgun (WGS) entry which is preliminary data.</text>
</comment>
<reference evidence="5" key="1">
    <citation type="submission" date="2022-07" db="EMBL/GenBank/DDBJ databases">
        <title>Phylogenomic reconstructions and comparative analyses of Kickxellomycotina fungi.</title>
        <authorList>
            <person name="Reynolds N.K."/>
            <person name="Stajich J.E."/>
            <person name="Barry K."/>
            <person name="Grigoriev I.V."/>
            <person name="Crous P."/>
            <person name="Smith M.E."/>
        </authorList>
    </citation>
    <scope>NUCLEOTIDE SEQUENCE</scope>
    <source>
        <strain evidence="5">RSA 1196</strain>
    </source>
</reference>
<dbReference type="SUPFAM" id="SSF57850">
    <property type="entry name" value="RING/U-box"/>
    <property type="match status" value="1"/>
</dbReference>
<dbReference type="Gene3D" id="3.30.40.10">
    <property type="entry name" value="Zinc/RING finger domain, C3HC4 (zinc finger)"/>
    <property type="match status" value="1"/>
</dbReference>
<proteinExistence type="predicted"/>
<keyword evidence="3" id="KW-1133">Transmembrane helix</keyword>
<keyword evidence="1" id="KW-0863">Zinc-finger</keyword>
<feature type="domain" description="RING-type" evidence="4">
    <location>
        <begin position="260"/>
        <end position="302"/>
    </location>
</feature>
<evidence type="ECO:0000256" key="2">
    <source>
        <dbReference type="SAM" id="MobiDB-lite"/>
    </source>
</evidence>
<dbReference type="OrthoDB" id="8062037at2759"/>
<name>A0A9W8AUR8_9FUNG</name>
<keyword evidence="1" id="KW-0862">Zinc</keyword>
<dbReference type="GO" id="GO:0006511">
    <property type="term" value="P:ubiquitin-dependent protein catabolic process"/>
    <property type="evidence" value="ECO:0007669"/>
    <property type="project" value="TreeGrafter"/>
</dbReference>
<dbReference type="GO" id="GO:0005737">
    <property type="term" value="C:cytoplasm"/>
    <property type="evidence" value="ECO:0007669"/>
    <property type="project" value="TreeGrafter"/>
</dbReference>
<dbReference type="PANTHER" id="PTHR22765">
    <property type="entry name" value="RING FINGER AND PROTEASE ASSOCIATED DOMAIN-CONTAINING"/>
    <property type="match status" value="1"/>
</dbReference>
<dbReference type="GO" id="GO:0061630">
    <property type="term" value="F:ubiquitin protein ligase activity"/>
    <property type="evidence" value="ECO:0007669"/>
    <property type="project" value="TreeGrafter"/>
</dbReference>
<dbReference type="SMART" id="SM00184">
    <property type="entry name" value="RING"/>
    <property type="match status" value="1"/>
</dbReference>
<sequence>MDDSDAETARVYIRMEATSPVKTAAKGGTKPGVIAAIVCSIFGFILLIGAVFCLKSYRKYKRREIRIIETQRQVRRDRAITSFVTAHTRNEVAPITSQQMKQLKAYIITKENRGKLLKIWHKSMRGFNQIEDDDRRSVESLPVPVQEGGQSVQEHIKAEGKSGAISTLPPTAENDKESPPSSHLGAASSPAHLNLPRGGRPKDRRISKSIEIKEGILPNCTSDISSSALYSSYINNLASASNREPLNTESSLSTVDFPSCRICLDNFMIGDKIRLLQCRHVFHKGCVDYWLLRICGQCPICKKHALGHSVD</sequence>
<evidence type="ECO:0000313" key="5">
    <source>
        <dbReference type="EMBL" id="KAJ1964204.1"/>
    </source>
</evidence>
<accession>A0A9W8AUR8</accession>